<dbReference type="EMBL" id="HBFP01009324">
    <property type="protein sequence ID" value="CAD8822286.1"/>
    <property type="molecule type" value="Transcribed_RNA"/>
</dbReference>
<feature type="region of interest" description="Disordered" evidence="1">
    <location>
        <begin position="461"/>
        <end position="685"/>
    </location>
</feature>
<proteinExistence type="predicted"/>
<feature type="compositionally biased region" description="Basic and acidic residues" evidence="1">
    <location>
        <begin position="601"/>
        <end position="613"/>
    </location>
</feature>
<protein>
    <submittedName>
        <fullName evidence="2">Uncharacterized protein</fullName>
    </submittedName>
</protein>
<organism evidence="2">
    <name type="scientific">Timspurckia oligopyrenoides</name>
    <dbReference type="NCBI Taxonomy" id="708627"/>
    <lineage>
        <taxon>Eukaryota</taxon>
        <taxon>Rhodophyta</taxon>
        <taxon>Bangiophyceae</taxon>
        <taxon>Porphyridiales</taxon>
        <taxon>Porphyridiaceae</taxon>
        <taxon>Timspurckia</taxon>
    </lineage>
</organism>
<name>A0A7S1ET39_9RHOD</name>
<feature type="compositionally biased region" description="Polar residues" evidence="1">
    <location>
        <begin position="581"/>
        <end position="599"/>
    </location>
</feature>
<feature type="compositionally biased region" description="Low complexity" evidence="1">
    <location>
        <begin position="565"/>
        <end position="579"/>
    </location>
</feature>
<feature type="region of interest" description="Disordered" evidence="1">
    <location>
        <begin position="139"/>
        <end position="177"/>
    </location>
</feature>
<feature type="region of interest" description="Disordered" evidence="1">
    <location>
        <begin position="208"/>
        <end position="307"/>
    </location>
</feature>
<evidence type="ECO:0000313" key="2">
    <source>
        <dbReference type="EMBL" id="CAD8822286.1"/>
    </source>
</evidence>
<reference evidence="2" key="1">
    <citation type="submission" date="2021-01" db="EMBL/GenBank/DDBJ databases">
        <authorList>
            <person name="Corre E."/>
            <person name="Pelletier E."/>
            <person name="Niang G."/>
            <person name="Scheremetjew M."/>
            <person name="Finn R."/>
            <person name="Kale V."/>
            <person name="Holt S."/>
            <person name="Cochrane G."/>
            <person name="Meng A."/>
            <person name="Brown T."/>
            <person name="Cohen L."/>
        </authorList>
    </citation>
    <scope>NUCLEOTIDE SEQUENCE</scope>
    <source>
        <strain evidence="2">CCMP3278</strain>
    </source>
</reference>
<feature type="compositionally biased region" description="Basic and acidic residues" evidence="1">
    <location>
        <begin position="463"/>
        <end position="479"/>
    </location>
</feature>
<feature type="compositionally biased region" description="Basic and acidic residues" evidence="1">
    <location>
        <begin position="271"/>
        <end position="303"/>
    </location>
</feature>
<evidence type="ECO:0000256" key="1">
    <source>
        <dbReference type="SAM" id="MobiDB-lite"/>
    </source>
</evidence>
<feature type="compositionally biased region" description="Acidic residues" evidence="1">
    <location>
        <begin position="638"/>
        <end position="648"/>
    </location>
</feature>
<feature type="compositionally biased region" description="Basic and acidic residues" evidence="1">
    <location>
        <begin position="221"/>
        <end position="240"/>
    </location>
</feature>
<dbReference type="AlphaFoldDB" id="A0A7S1ET39"/>
<gene>
    <name evidence="2" type="ORF">TOLI1172_LOCUS6682</name>
</gene>
<sequence length="685" mass="76088">MLGFIWFCSPGKTQILGLNSVGLCVNRCYNPLCVRTKSRRFVMMAGDSSKDQVSPFGEPDDWMKEFVKDLGPVYPVAEENTDDVGPKWTMVEGTMESDEETKSGWEAWNSALQKEAEMEEFIEERDAKAEVDMWRSTARELGSTESVSSAERLSAADSTRFEKNSSSNEDLGGVPNFPDIDDILAGKYGETKRLDEFALESEFSSSDLWQAARDVTSQSKNLEDRLRDEVTNYDPTEKSSDYLSAAREILGDPKSTGNVPSPPSEWNPSRDWSRFDDVSRQNKLNAEKNRRKETEDSLRRKMSTDSSVEYVDSDGNVLSQDEVDAAFADGALFVDEITGENVDLNDLHGSSEVFDGYDDQTSSSDLVTAQDVLEKSLENNFNLQEEPEQAVSSIPAPAASFIQRLSKRDFGSTYGADSPGQIFSAEELEKEGLLPRDPLSERDFWKSSAKEIIAEVTGVKNDNVAEHEEKEKSTEFKTEDIEDESDNSSAWASWTNASQEWTRSIENGAQRDPKAEIDQWRSSAREVTASSGTQTGFSVNSSGEDWGAGLNPRSERSAWENWNDLSSPTSSLGGSTISPNLWFSNRPDTAKSMYSNPDVSESAKPEFWRDIARDLSSSESSSSTMHSDSITDQVQSDITEEEATDDNDTVAFWRSFAKDMSPPPNSPDLSATEPESNSNNESKSD</sequence>
<feature type="compositionally biased region" description="Low complexity" evidence="1">
    <location>
        <begin position="617"/>
        <end position="628"/>
    </location>
</feature>
<feature type="compositionally biased region" description="Polar residues" evidence="1">
    <location>
        <begin position="528"/>
        <end position="543"/>
    </location>
</feature>
<feature type="compositionally biased region" description="Low complexity" evidence="1">
    <location>
        <begin position="673"/>
        <end position="685"/>
    </location>
</feature>
<feature type="compositionally biased region" description="Low complexity" evidence="1">
    <location>
        <begin position="487"/>
        <end position="498"/>
    </location>
</feature>
<feature type="compositionally biased region" description="Basic and acidic residues" evidence="1">
    <location>
        <begin position="509"/>
        <end position="519"/>
    </location>
</feature>
<accession>A0A7S1ET39</accession>